<dbReference type="EMBL" id="BLQM01000059">
    <property type="protein sequence ID" value="GMH57660.1"/>
    <property type="molecule type" value="Genomic_DNA"/>
</dbReference>
<dbReference type="Proteomes" id="UP001162640">
    <property type="component" value="Unassembled WGS sequence"/>
</dbReference>
<organism evidence="1 2">
    <name type="scientific">Triparma laevis f. inornata</name>
    <dbReference type="NCBI Taxonomy" id="1714386"/>
    <lineage>
        <taxon>Eukaryota</taxon>
        <taxon>Sar</taxon>
        <taxon>Stramenopiles</taxon>
        <taxon>Ochrophyta</taxon>
        <taxon>Bolidophyceae</taxon>
        <taxon>Parmales</taxon>
        <taxon>Triparmaceae</taxon>
        <taxon>Triparma</taxon>
    </lineage>
</organism>
<dbReference type="AlphaFoldDB" id="A0A9W6ZVK8"/>
<evidence type="ECO:0000313" key="1">
    <source>
        <dbReference type="EMBL" id="GMH57660.1"/>
    </source>
</evidence>
<name>A0A9W6ZVK8_9STRA</name>
<proteinExistence type="predicted"/>
<accession>A0A9W6ZVK8</accession>
<comment type="caution">
    <text evidence="1">The sequence shown here is derived from an EMBL/GenBank/DDBJ whole genome shotgun (WGS) entry which is preliminary data.</text>
</comment>
<evidence type="ECO:0000313" key="2">
    <source>
        <dbReference type="Proteomes" id="UP001162640"/>
    </source>
</evidence>
<gene>
    <name evidence="1" type="ORF">TL16_g02439</name>
</gene>
<protein>
    <submittedName>
        <fullName evidence="1">Uncharacterized protein</fullName>
    </submittedName>
</protein>
<reference evidence="2" key="1">
    <citation type="journal article" date="2023" name="Commun. Biol.">
        <title>Genome analysis of Parmales, the sister group of diatoms, reveals the evolutionary specialization of diatoms from phago-mixotrophs to photoautotrophs.</title>
        <authorList>
            <person name="Ban H."/>
            <person name="Sato S."/>
            <person name="Yoshikawa S."/>
            <person name="Yamada K."/>
            <person name="Nakamura Y."/>
            <person name="Ichinomiya M."/>
            <person name="Sato N."/>
            <person name="Blanc-Mathieu R."/>
            <person name="Endo H."/>
            <person name="Kuwata A."/>
            <person name="Ogata H."/>
        </authorList>
    </citation>
    <scope>NUCLEOTIDE SEQUENCE [LARGE SCALE GENOMIC DNA]</scope>
</reference>
<sequence length="87" mass="9550">MMTILDSLQTLGKHVFWACSKLVPSYIGVSDNGNSVTSQAVPYLRDQQKIAELEKILAERDAENAAQAIEITALTTENATLKQNQTL</sequence>